<feature type="compositionally biased region" description="Low complexity" evidence="1">
    <location>
        <begin position="558"/>
        <end position="568"/>
    </location>
</feature>
<dbReference type="AlphaFoldDB" id="A0A8K0TEB7"/>
<protein>
    <submittedName>
        <fullName evidence="2">Uncharacterized protein</fullName>
    </submittedName>
</protein>
<dbReference type="Proteomes" id="UP000813385">
    <property type="component" value="Unassembled WGS sequence"/>
</dbReference>
<feature type="region of interest" description="Disordered" evidence="1">
    <location>
        <begin position="535"/>
        <end position="568"/>
    </location>
</feature>
<evidence type="ECO:0000313" key="3">
    <source>
        <dbReference type="Proteomes" id="UP000813385"/>
    </source>
</evidence>
<feature type="region of interest" description="Disordered" evidence="1">
    <location>
        <begin position="1"/>
        <end position="56"/>
    </location>
</feature>
<proteinExistence type="predicted"/>
<accession>A0A8K0TEB7</accession>
<comment type="caution">
    <text evidence="2">The sequence shown here is derived from an EMBL/GenBank/DDBJ whole genome shotgun (WGS) entry which is preliminary data.</text>
</comment>
<sequence length="633" mass="69032">MTPLHSSGLSLPRAGRPHDTDSMQPKTPEPCMGDDGMQRPPSPPRPKFKLKRRVASNLNAPTQQFLASVAAADVPIPSIEEPPATFADDAPASNNDDNMACDLLQRPADLDFASVPRGRRLASPRTPAPGLAPSLSPRRYPDWTLGSLCSSVESTPECESSRPSTAVSTHTSASLFSRYSITSEDLRCLGPNMGEAKVYKSLQEGASISGPSCDSRRRRAKWTAPMTNHLWSTYCLYLRDPKVTPIRFSKSGIPPEGVCCRVAREAKRSWRGPNPPSKPPGGAQRSRNATPTGDAPTTFMQWPHTGGATRAHLRDLCKHMATSPTSRAGHPNAQTPTSFGRTVARLRRRRTTPMPSAFSSKEMSMSLALSTCESMQPSGPLARLTQATPEPIDRAAAVPTTPSAMLDAPVLENRRLASPFTAKSYGPSSSTELGAAFAMPLQRQPYTIGAQHALQSPARLTRSRSNTQKRRPRQSSAEPRRTKRPSLGSDLWVRPESPQAPNGGHSSTNTHEDVLCVPRTNLAELLSGPRRLTEQLRACGPGGQNPETSLDHPPRLGSPFASSTSSFSFPNRLFKREPLSAGATIRPFATIQRREDAVPVPSRDLDGRMTYLDQRLRELRQHPPLRRRSESPF</sequence>
<feature type="compositionally biased region" description="Polar residues" evidence="1">
    <location>
        <begin position="322"/>
        <end position="340"/>
    </location>
</feature>
<dbReference type="OrthoDB" id="419770at2759"/>
<feature type="region of interest" description="Disordered" evidence="1">
    <location>
        <begin position="451"/>
        <end position="511"/>
    </location>
</feature>
<dbReference type="EMBL" id="JAGPXD010000004">
    <property type="protein sequence ID" value="KAH7359027.1"/>
    <property type="molecule type" value="Genomic_DNA"/>
</dbReference>
<evidence type="ECO:0000313" key="2">
    <source>
        <dbReference type="EMBL" id="KAH7359027.1"/>
    </source>
</evidence>
<reference evidence="2" key="1">
    <citation type="journal article" date="2021" name="Nat. Commun.">
        <title>Genetic determinants of endophytism in the Arabidopsis root mycobiome.</title>
        <authorList>
            <person name="Mesny F."/>
            <person name="Miyauchi S."/>
            <person name="Thiergart T."/>
            <person name="Pickel B."/>
            <person name="Atanasova L."/>
            <person name="Karlsson M."/>
            <person name="Huettel B."/>
            <person name="Barry K.W."/>
            <person name="Haridas S."/>
            <person name="Chen C."/>
            <person name="Bauer D."/>
            <person name="Andreopoulos W."/>
            <person name="Pangilinan J."/>
            <person name="LaButti K."/>
            <person name="Riley R."/>
            <person name="Lipzen A."/>
            <person name="Clum A."/>
            <person name="Drula E."/>
            <person name="Henrissat B."/>
            <person name="Kohler A."/>
            <person name="Grigoriev I.V."/>
            <person name="Martin F.M."/>
            <person name="Hacquard S."/>
        </authorList>
    </citation>
    <scope>NUCLEOTIDE SEQUENCE</scope>
    <source>
        <strain evidence="2">MPI-CAGE-AT-0016</strain>
    </source>
</reference>
<keyword evidence="3" id="KW-1185">Reference proteome</keyword>
<organism evidence="2 3">
    <name type="scientific">Plectosphaerella cucumerina</name>
    <dbReference type="NCBI Taxonomy" id="40658"/>
    <lineage>
        <taxon>Eukaryota</taxon>
        <taxon>Fungi</taxon>
        <taxon>Dikarya</taxon>
        <taxon>Ascomycota</taxon>
        <taxon>Pezizomycotina</taxon>
        <taxon>Sordariomycetes</taxon>
        <taxon>Hypocreomycetidae</taxon>
        <taxon>Glomerellales</taxon>
        <taxon>Plectosphaerellaceae</taxon>
        <taxon>Plectosphaerella</taxon>
    </lineage>
</organism>
<gene>
    <name evidence="2" type="ORF">B0T11DRAFT_258844</name>
</gene>
<evidence type="ECO:0000256" key="1">
    <source>
        <dbReference type="SAM" id="MobiDB-lite"/>
    </source>
</evidence>
<name>A0A8K0TEB7_9PEZI</name>
<feature type="compositionally biased region" description="Polar residues" evidence="1">
    <location>
        <begin position="353"/>
        <end position="362"/>
    </location>
</feature>
<feature type="region of interest" description="Disordered" evidence="1">
    <location>
        <begin position="267"/>
        <end position="305"/>
    </location>
</feature>
<feature type="region of interest" description="Disordered" evidence="1">
    <location>
        <begin position="322"/>
        <end position="362"/>
    </location>
</feature>